<dbReference type="PANTHER" id="PTHR42837:SF2">
    <property type="entry name" value="MEMBRANE METALLOPROTEASE ARASP2, CHLOROPLASTIC-RELATED"/>
    <property type="match status" value="1"/>
</dbReference>
<dbReference type="GO" id="GO:0046872">
    <property type="term" value="F:metal ion binding"/>
    <property type="evidence" value="ECO:0007669"/>
    <property type="project" value="UniProtKB-KW"/>
</dbReference>
<keyword evidence="7 11" id="KW-0862">Zinc</keyword>
<reference evidence="13 14" key="1">
    <citation type="submission" date="2016-10" db="EMBL/GenBank/DDBJ databases">
        <authorList>
            <person name="de Groot N.N."/>
        </authorList>
    </citation>
    <scope>NUCLEOTIDE SEQUENCE [LARGE SCALE GENOMIC DNA]</scope>
    <source>
        <strain evidence="13 14">DSM 10317</strain>
    </source>
</reference>
<dbReference type="Proteomes" id="UP000199428">
    <property type="component" value="Unassembled WGS sequence"/>
</dbReference>
<evidence type="ECO:0000256" key="3">
    <source>
        <dbReference type="ARBA" id="ARBA00007931"/>
    </source>
</evidence>
<evidence type="ECO:0000256" key="8">
    <source>
        <dbReference type="ARBA" id="ARBA00022989"/>
    </source>
</evidence>
<dbReference type="EMBL" id="FMWK01000005">
    <property type="protein sequence ID" value="SCZ78409.1"/>
    <property type="molecule type" value="Genomic_DNA"/>
</dbReference>
<dbReference type="InterPro" id="IPR004387">
    <property type="entry name" value="Pept_M50_Zn"/>
</dbReference>
<accession>A0A1G5RYL1</accession>
<evidence type="ECO:0000256" key="5">
    <source>
        <dbReference type="ARBA" id="ARBA00022692"/>
    </source>
</evidence>
<feature type="transmembrane region" description="Helical" evidence="11">
    <location>
        <begin position="268"/>
        <end position="287"/>
    </location>
</feature>
<evidence type="ECO:0000313" key="13">
    <source>
        <dbReference type="EMBL" id="SCZ78409.1"/>
    </source>
</evidence>
<evidence type="ECO:0000256" key="11">
    <source>
        <dbReference type="RuleBase" id="RU362031"/>
    </source>
</evidence>
<comment type="similarity">
    <text evidence="3 11">Belongs to the peptidase M50B family.</text>
</comment>
<feature type="transmembrane region" description="Helical" evidence="11">
    <location>
        <begin position="94"/>
        <end position="116"/>
    </location>
</feature>
<evidence type="ECO:0000259" key="12">
    <source>
        <dbReference type="PROSITE" id="PS50106"/>
    </source>
</evidence>
<dbReference type="Gene3D" id="2.30.42.10">
    <property type="match status" value="1"/>
</dbReference>
<dbReference type="Pfam" id="PF02163">
    <property type="entry name" value="Peptidase_M50"/>
    <property type="match status" value="1"/>
</dbReference>
<dbReference type="Pfam" id="PF17820">
    <property type="entry name" value="PDZ_6"/>
    <property type="match status" value="1"/>
</dbReference>
<dbReference type="EC" id="3.4.24.-" evidence="11"/>
<feature type="transmembrane region" description="Helical" evidence="11">
    <location>
        <begin position="7"/>
        <end position="28"/>
    </location>
</feature>
<dbReference type="InterPro" id="IPR036034">
    <property type="entry name" value="PDZ_sf"/>
</dbReference>
<evidence type="ECO:0000313" key="14">
    <source>
        <dbReference type="Proteomes" id="UP000199428"/>
    </source>
</evidence>
<proteinExistence type="inferred from homology"/>
<keyword evidence="5 11" id="KW-0812">Transmembrane</keyword>
<keyword evidence="4 13" id="KW-0645">Protease</keyword>
<keyword evidence="6 11" id="KW-0378">Hydrolase</keyword>
<dbReference type="GO" id="GO:0004222">
    <property type="term" value="F:metalloendopeptidase activity"/>
    <property type="evidence" value="ECO:0007669"/>
    <property type="project" value="InterPro"/>
</dbReference>
<dbReference type="InterPro" id="IPR041489">
    <property type="entry name" value="PDZ_6"/>
</dbReference>
<feature type="transmembrane region" description="Helical" evidence="11">
    <location>
        <begin position="323"/>
        <end position="341"/>
    </location>
</feature>
<evidence type="ECO:0000256" key="4">
    <source>
        <dbReference type="ARBA" id="ARBA00022670"/>
    </source>
</evidence>
<keyword evidence="10 11" id="KW-0472">Membrane</keyword>
<dbReference type="GO" id="GO:0006508">
    <property type="term" value="P:proteolysis"/>
    <property type="evidence" value="ECO:0007669"/>
    <property type="project" value="UniProtKB-KW"/>
</dbReference>
<protein>
    <recommendedName>
        <fullName evidence="11">Zinc metalloprotease</fullName>
        <ecNumber evidence="11">3.4.24.-</ecNumber>
    </recommendedName>
</protein>
<keyword evidence="8 11" id="KW-1133">Transmembrane helix</keyword>
<sequence>MVVILKIILAILIFSFIIIFHELGHFLFAKKCDVKVNEFTLGLGPTLVSWGKGETKYCIKALPFGGSCVMEGEDEESDSDRAFNKKSKWERFQIVFGGPFFNFILAYILSVIFIALSGVNDTTITDVIPGYAAAEAGIEAGDKIISLDGYNVHFYNEISIFTFLHADAESIDVVYERDGQRYSATVVPKFDEETGRRLIGIQKANEYKKVSPIGVFQYAAYEMKYQIYVTITSLKMLFTGQLSVDQVSGPVGVVSTISDVYDQSVTSGAFYVFINLLSIAILLSANLGVMNLLPFPALDGGRIVLIIFEAIRGKKMKPEIENGINLIGFALLMLLMIIVMYNDIIKLM</sequence>
<evidence type="ECO:0000256" key="10">
    <source>
        <dbReference type="ARBA" id="ARBA00023136"/>
    </source>
</evidence>
<keyword evidence="11" id="KW-0479">Metal-binding</keyword>
<evidence type="ECO:0000256" key="2">
    <source>
        <dbReference type="ARBA" id="ARBA00004141"/>
    </source>
</evidence>
<evidence type="ECO:0000256" key="1">
    <source>
        <dbReference type="ARBA" id="ARBA00001947"/>
    </source>
</evidence>
<dbReference type="PANTHER" id="PTHR42837">
    <property type="entry name" value="REGULATOR OF SIGMA-E PROTEASE RSEP"/>
    <property type="match status" value="1"/>
</dbReference>
<evidence type="ECO:0000256" key="9">
    <source>
        <dbReference type="ARBA" id="ARBA00023049"/>
    </source>
</evidence>
<name>A0A1G5RYL1_PSEXY</name>
<dbReference type="InterPro" id="IPR001478">
    <property type="entry name" value="PDZ"/>
</dbReference>
<dbReference type="AlphaFoldDB" id="A0A1G5RYL1"/>
<gene>
    <name evidence="13" type="ORF">SAMN02910350_01250</name>
</gene>
<dbReference type="PROSITE" id="PS50106">
    <property type="entry name" value="PDZ"/>
    <property type="match status" value="1"/>
</dbReference>
<comment type="cofactor">
    <cofactor evidence="1 11">
        <name>Zn(2+)</name>
        <dbReference type="ChEBI" id="CHEBI:29105"/>
    </cofactor>
</comment>
<dbReference type="RefSeq" id="WP_090162146.1">
    <property type="nucleotide sequence ID" value="NZ_FMWK01000005.1"/>
</dbReference>
<feature type="domain" description="PDZ" evidence="12">
    <location>
        <begin position="114"/>
        <end position="179"/>
    </location>
</feature>
<dbReference type="NCBIfam" id="TIGR00054">
    <property type="entry name" value="RIP metalloprotease RseP"/>
    <property type="match status" value="1"/>
</dbReference>
<dbReference type="InterPro" id="IPR008915">
    <property type="entry name" value="Peptidase_M50"/>
</dbReference>
<dbReference type="CDD" id="cd06163">
    <property type="entry name" value="S2P-M50_PDZ_RseP-like"/>
    <property type="match status" value="1"/>
</dbReference>
<comment type="subcellular location">
    <subcellularLocation>
        <location evidence="2">Membrane</location>
        <topology evidence="2">Multi-pass membrane protein</topology>
    </subcellularLocation>
</comment>
<evidence type="ECO:0000256" key="7">
    <source>
        <dbReference type="ARBA" id="ARBA00022833"/>
    </source>
</evidence>
<evidence type="ECO:0000256" key="6">
    <source>
        <dbReference type="ARBA" id="ARBA00022801"/>
    </source>
</evidence>
<keyword evidence="9 11" id="KW-0482">Metalloprotease</keyword>
<organism evidence="13 14">
    <name type="scientific">Pseudobutyrivibrio xylanivorans</name>
    <dbReference type="NCBI Taxonomy" id="185007"/>
    <lineage>
        <taxon>Bacteria</taxon>
        <taxon>Bacillati</taxon>
        <taxon>Bacillota</taxon>
        <taxon>Clostridia</taxon>
        <taxon>Lachnospirales</taxon>
        <taxon>Lachnospiraceae</taxon>
        <taxon>Pseudobutyrivibrio</taxon>
    </lineage>
</organism>
<dbReference type="SUPFAM" id="SSF50156">
    <property type="entry name" value="PDZ domain-like"/>
    <property type="match status" value="1"/>
</dbReference>
<dbReference type="GO" id="GO:0016020">
    <property type="term" value="C:membrane"/>
    <property type="evidence" value="ECO:0007669"/>
    <property type="project" value="UniProtKB-SubCell"/>
</dbReference>